<keyword evidence="4 6" id="KW-1133">Transmembrane helix</keyword>
<proteinExistence type="inferred from homology"/>
<feature type="transmembrane region" description="Helical" evidence="6">
    <location>
        <begin position="217"/>
        <end position="235"/>
    </location>
</feature>
<accession>A0ABS7AA09</accession>
<evidence type="ECO:0000256" key="1">
    <source>
        <dbReference type="ARBA" id="ARBA00004141"/>
    </source>
</evidence>
<reference evidence="8 9" key="1">
    <citation type="submission" date="2021-07" db="EMBL/GenBank/DDBJ databases">
        <authorList>
            <person name="So Y."/>
        </authorList>
    </citation>
    <scope>NUCLEOTIDE SEQUENCE [LARGE SCALE GENOMIC DNA]</scope>
    <source>
        <strain evidence="8 9">HJA6</strain>
    </source>
</reference>
<feature type="transmembrane region" description="Helical" evidence="6">
    <location>
        <begin position="93"/>
        <end position="114"/>
    </location>
</feature>
<evidence type="ECO:0000256" key="6">
    <source>
        <dbReference type="SAM" id="Phobius"/>
    </source>
</evidence>
<dbReference type="InterPro" id="IPR000620">
    <property type="entry name" value="EamA_dom"/>
</dbReference>
<keyword evidence="3 6" id="KW-0812">Transmembrane</keyword>
<sequence>MTDALRMLPPLVLLGSLWGVTPVFVKHLGSIGWPPLMIAVFGALGSSVILVALCRLRGLRVPLDGRHLRYYAVSGLFGMALANLVGFTSLQHIPAGFFAMLVPLSPMITVMVAALIGAERATPRRLLGTAIGLAGVLLAMSPGAALPDRSVLGWALLAALTPVCYAIANLFAARLAPPGTPAPALATGTLATAGLQVAIFAMLLGQFRLPPAEGLPVSLLQILVMAGAFLLWFRCLSTLGGVVTSQSGYVITLTGMAWGWLLFGERPGALTIPAAMMVLAGLALVTVPGRARL</sequence>
<dbReference type="SUPFAM" id="SSF103481">
    <property type="entry name" value="Multidrug resistance efflux transporter EmrE"/>
    <property type="match status" value="2"/>
</dbReference>
<evidence type="ECO:0000256" key="3">
    <source>
        <dbReference type="ARBA" id="ARBA00022692"/>
    </source>
</evidence>
<evidence type="ECO:0000256" key="5">
    <source>
        <dbReference type="ARBA" id="ARBA00023136"/>
    </source>
</evidence>
<comment type="subcellular location">
    <subcellularLocation>
        <location evidence="1">Membrane</location>
        <topology evidence="1">Multi-pass membrane protein</topology>
    </subcellularLocation>
</comment>
<evidence type="ECO:0000256" key="2">
    <source>
        <dbReference type="ARBA" id="ARBA00007362"/>
    </source>
</evidence>
<feature type="transmembrane region" description="Helical" evidence="6">
    <location>
        <begin position="126"/>
        <end position="145"/>
    </location>
</feature>
<feature type="transmembrane region" description="Helical" evidence="6">
    <location>
        <begin position="151"/>
        <end position="172"/>
    </location>
</feature>
<feature type="transmembrane region" description="Helical" evidence="6">
    <location>
        <begin position="31"/>
        <end position="56"/>
    </location>
</feature>
<comment type="caution">
    <text evidence="8">The sequence shown here is derived from an EMBL/GenBank/DDBJ whole genome shotgun (WGS) entry which is preliminary data.</text>
</comment>
<dbReference type="RefSeq" id="WP_219763752.1">
    <property type="nucleotide sequence ID" value="NZ_JAHYBZ010000005.1"/>
</dbReference>
<dbReference type="InterPro" id="IPR037185">
    <property type="entry name" value="EmrE-like"/>
</dbReference>
<feature type="transmembrane region" description="Helical" evidence="6">
    <location>
        <begin position="184"/>
        <end position="205"/>
    </location>
</feature>
<feature type="transmembrane region" description="Helical" evidence="6">
    <location>
        <begin position="68"/>
        <end position="87"/>
    </location>
</feature>
<protein>
    <submittedName>
        <fullName evidence="8">DMT family transporter</fullName>
    </submittedName>
</protein>
<dbReference type="EMBL" id="JAHYBZ010000005">
    <property type="protein sequence ID" value="MBW6399132.1"/>
    <property type="molecule type" value="Genomic_DNA"/>
</dbReference>
<feature type="transmembrane region" description="Helical" evidence="6">
    <location>
        <begin position="269"/>
        <end position="287"/>
    </location>
</feature>
<evidence type="ECO:0000259" key="7">
    <source>
        <dbReference type="Pfam" id="PF00892"/>
    </source>
</evidence>
<dbReference type="InterPro" id="IPR050638">
    <property type="entry name" value="AA-Vitamin_Transporters"/>
</dbReference>
<gene>
    <name evidence="8" type="ORF">KPL78_14820</name>
</gene>
<evidence type="ECO:0000313" key="9">
    <source>
        <dbReference type="Proteomes" id="UP001196565"/>
    </source>
</evidence>
<feature type="domain" description="EamA" evidence="7">
    <location>
        <begin position="154"/>
        <end position="286"/>
    </location>
</feature>
<name>A0ABS7AA09_9PROT</name>
<dbReference type="Proteomes" id="UP001196565">
    <property type="component" value="Unassembled WGS sequence"/>
</dbReference>
<dbReference type="PANTHER" id="PTHR32322">
    <property type="entry name" value="INNER MEMBRANE TRANSPORTER"/>
    <property type="match status" value="1"/>
</dbReference>
<evidence type="ECO:0000313" key="8">
    <source>
        <dbReference type="EMBL" id="MBW6399132.1"/>
    </source>
</evidence>
<keyword evidence="5 6" id="KW-0472">Membrane</keyword>
<feature type="transmembrane region" description="Helical" evidence="6">
    <location>
        <begin position="7"/>
        <end position="25"/>
    </location>
</feature>
<feature type="domain" description="EamA" evidence="7">
    <location>
        <begin position="12"/>
        <end position="139"/>
    </location>
</feature>
<organism evidence="8 9">
    <name type="scientific">Roseomonas alba</name>
    <dbReference type="NCBI Taxonomy" id="2846776"/>
    <lineage>
        <taxon>Bacteria</taxon>
        <taxon>Pseudomonadati</taxon>
        <taxon>Pseudomonadota</taxon>
        <taxon>Alphaproteobacteria</taxon>
        <taxon>Acetobacterales</taxon>
        <taxon>Roseomonadaceae</taxon>
        <taxon>Roseomonas</taxon>
    </lineage>
</organism>
<feature type="transmembrane region" description="Helical" evidence="6">
    <location>
        <begin position="247"/>
        <end position="263"/>
    </location>
</feature>
<dbReference type="Pfam" id="PF00892">
    <property type="entry name" value="EamA"/>
    <property type="match status" value="2"/>
</dbReference>
<evidence type="ECO:0000256" key="4">
    <source>
        <dbReference type="ARBA" id="ARBA00022989"/>
    </source>
</evidence>
<dbReference type="PANTHER" id="PTHR32322:SF2">
    <property type="entry name" value="EAMA DOMAIN-CONTAINING PROTEIN"/>
    <property type="match status" value="1"/>
</dbReference>
<keyword evidence="9" id="KW-1185">Reference proteome</keyword>
<comment type="similarity">
    <text evidence="2">Belongs to the EamA transporter family.</text>
</comment>